<gene>
    <name evidence="3" type="ORF">BXYJ_LOCUS7292</name>
</gene>
<dbReference type="Proteomes" id="UP000659654">
    <property type="component" value="Unassembled WGS sequence"/>
</dbReference>
<sequence>MTRGGEFQDSQSNLSLDPSISEHRSLVDKVFNMTTLKIFTGIFATSLVVGLVLSQSYGHQVSPESLYGPAEALRAQRHEAQPPSAQPASENEIYGKVGPAKFLDVPKRQNSESFAEFDDSHRVMNPGVASAKPTKKASSESLESSESSEKNSCGDLSDTVILLDSTGSLRDLFEAEKAYAEKIVEAHYKKNKKGRLGLVIYSSNRRYKLYGLDDKTDLRAVIRNAPFLSGVTFTGHALKLALTELQKSSSNVNRNLVVITDGYSFDHLEEPLASLRSLNSKPVNIYAVSIGEKFSRLELLKIAGNDKNLFIGAASTAKLISQLFKCPENSKSANKSSANSSSSSSSSESSENSSNSNKNGKVGELGSPKAQKGGNKNGHGGKGGAKNGKNGSSSKNSGCAVDILFLIDVSGSVRKSFDDGKIFAANVVDSLGSNSKLRLGLAKFGAHGTGKVVAEISNRTASDFKSILSKLQNQGSTTYIETAVHSVLEEVRRNGAKGKTLVVIVTDGFIAKFTNEIRDLQSAAKVIAAPPKAGIALYKSELKALASDGLSFEEPESAKKAILNLAQKC</sequence>
<dbReference type="SMART" id="SM00327">
    <property type="entry name" value="VWA"/>
    <property type="match status" value="2"/>
</dbReference>
<dbReference type="CDD" id="cd00198">
    <property type="entry name" value="vWFA"/>
    <property type="match status" value="1"/>
</dbReference>
<evidence type="ECO:0000313" key="3">
    <source>
        <dbReference type="EMBL" id="CAD5222324.1"/>
    </source>
</evidence>
<dbReference type="InterPro" id="IPR050525">
    <property type="entry name" value="ECM_Assembly_Org"/>
</dbReference>
<feature type="compositionally biased region" description="Low complexity" evidence="1">
    <location>
        <begin position="329"/>
        <end position="359"/>
    </location>
</feature>
<dbReference type="OrthoDB" id="6132182at2759"/>
<dbReference type="SUPFAM" id="SSF53300">
    <property type="entry name" value="vWA-like"/>
    <property type="match status" value="2"/>
</dbReference>
<dbReference type="EMBL" id="CAJFDI010000003">
    <property type="protein sequence ID" value="CAD5222324.1"/>
    <property type="molecule type" value="Genomic_DNA"/>
</dbReference>
<feature type="region of interest" description="Disordered" evidence="1">
    <location>
        <begin position="329"/>
        <end position="395"/>
    </location>
</feature>
<dbReference type="eggNOG" id="KOG1216">
    <property type="taxonomic scope" value="Eukaryota"/>
</dbReference>
<evidence type="ECO:0000313" key="4">
    <source>
        <dbReference type="Proteomes" id="UP000095284"/>
    </source>
</evidence>
<evidence type="ECO:0000313" key="5">
    <source>
        <dbReference type="Proteomes" id="UP000659654"/>
    </source>
</evidence>
<dbReference type="SMR" id="A0A1I7SQF1"/>
<dbReference type="Proteomes" id="UP000582659">
    <property type="component" value="Unassembled WGS sequence"/>
</dbReference>
<organism evidence="4 6">
    <name type="scientific">Bursaphelenchus xylophilus</name>
    <name type="common">Pinewood nematode worm</name>
    <name type="synonym">Aphelenchoides xylophilus</name>
    <dbReference type="NCBI Taxonomy" id="6326"/>
    <lineage>
        <taxon>Eukaryota</taxon>
        <taxon>Metazoa</taxon>
        <taxon>Ecdysozoa</taxon>
        <taxon>Nematoda</taxon>
        <taxon>Chromadorea</taxon>
        <taxon>Rhabditida</taxon>
        <taxon>Tylenchina</taxon>
        <taxon>Tylenchomorpha</taxon>
        <taxon>Aphelenchoidea</taxon>
        <taxon>Aphelenchoididae</taxon>
        <taxon>Bursaphelenchus</taxon>
    </lineage>
</organism>
<dbReference type="PANTHER" id="PTHR24020">
    <property type="entry name" value="COLLAGEN ALPHA"/>
    <property type="match status" value="1"/>
</dbReference>
<proteinExistence type="predicted"/>
<dbReference type="InterPro" id="IPR002035">
    <property type="entry name" value="VWF_A"/>
</dbReference>
<evidence type="ECO:0000259" key="2">
    <source>
        <dbReference type="PROSITE" id="PS50234"/>
    </source>
</evidence>
<keyword evidence="5" id="KW-1185">Reference proteome</keyword>
<dbReference type="WBParaSite" id="BXY_1526100.1">
    <property type="protein sequence ID" value="BXY_1526100.1"/>
    <property type="gene ID" value="BXY_1526100"/>
</dbReference>
<dbReference type="AlphaFoldDB" id="A0A1I7SQF1"/>
<name>A0A1I7SQF1_BURXY</name>
<reference evidence="6" key="1">
    <citation type="submission" date="2016-11" db="UniProtKB">
        <authorList>
            <consortium name="WormBaseParasite"/>
        </authorList>
    </citation>
    <scope>IDENTIFICATION</scope>
</reference>
<evidence type="ECO:0000313" key="6">
    <source>
        <dbReference type="WBParaSite" id="BXY_1526100.1"/>
    </source>
</evidence>
<dbReference type="Gene3D" id="3.40.50.410">
    <property type="entry name" value="von Willebrand factor, type A domain"/>
    <property type="match status" value="2"/>
</dbReference>
<feature type="region of interest" description="Disordered" evidence="1">
    <location>
        <begin position="124"/>
        <end position="154"/>
    </location>
</feature>
<feature type="domain" description="VWFA" evidence="2">
    <location>
        <begin position="402"/>
        <end position="569"/>
    </location>
</feature>
<reference evidence="3" key="2">
    <citation type="submission" date="2020-09" db="EMBL/GenBank/DDBJ databases">
        <authorList>
            <person name="Kikuchi T."/>
        </authorList>
    </citation>
    <scope>NUCLEOTIDE SEQUENCE</scope>
    <source>
        <strain evidence="3">Ka4C1</strain>
    </source>
</reference>
<dbReference type="PROSITE" id="PS50234">
    <property type="entry name" value="VWFA"/>
    <property type="match status" value="2"/>
</dbReference>
<dbReference type="InterPro" id="IPR036465">
    <property type="entry name" value="vWFA_dom_sf"/>
</dbReference>
<feature type="compositionally biased region" description="Gly residues" evidence="1">
    <location>
        <begin position="375"/>
        <end position="386"/>
    </location>
</feature>
<accession>A0A1I7SQF1</accession>
<dbReference type="PANTHER" id="PTHR24020:SF84">
    <property type="entry name" value="VWFA DOMAIN-CONTAINING PROTEIN"/>
    <property type="match status" value="1"/>
</dbReference>
<evidence type="ECO:0000256" key="1">
    <source>
        <dbReference type="SAM" id="MobiDB-lite"/>
    </source>
</evidence>
<dbReference type="Pfam" id="PF00092">
    <property type="entry name" value="VWA"/>
    <property type="match status" value="2"/>
</dbReference>
<protein>
    <submittedName>
        <fullName evidence="3">(pine wood nematode) hypothetical protein</fullName>
    </submittedName>
</protein>
<feature type="domain" description="VWFA" evidence="2">
    <location>
        <begin position="158"/>
        <end position="327"/>
    </location>
</feature>
<dbReference type="EMBL" id="CAJFCV020000003">
    <property type="protein sequence ID" value="CAG9109811.1"/>
    <property type="molecule type" value="Genomic_DNA"/>
</dbReference>
<dbReference type="Proteomes" id="UP000095284">
    <property type="component" value="Unplaced"/>
</dbReference>